<organism evidence="1 2">
    <name type="scientific">Willisornis vidua</name>
    <name type="common">Xingu scale-backed antbird</name>
    <dbReference type="NCBI Taxonomy" id="1566151"/>
    <lineage>
        <taxon>Eukaryota</taxon>
        <taxon>Metazoa</taxon>
        <taxon>Chordata</taxon>
        <taxon>Craniata</taxon>
        <taxon>Vertebrata</taxon>
        <taxon>Euteleostomi</taxon>
        <taxon>Archelosauria</taxon>
        <taxon>Archosauria</taxon>
        <taxon>Dinosauria</taxon>
        <taxon>Saurischia</taxon>
        <taxon>Theropoda</taxon>
        <taxon>Coelurosauria</taxon>
        <taxon>Aves</taxon>
        <taxon>Neognathae</taxon>
        <taxon>Neoaves</taxon>
        <taxon>Telluraves</taxon>
        <taxon>Australaves</taxon>
        <taxon>Passeriformes</taxon>
        <taxon>Thamnophilidae</taxon>
        <taxon>Willisornis</taxon>
    </lineage>
</organism>
<keyword evidence="2" id="KW-1185">Reference proteome</keyword>
<comment type="caution">
    <text evidence="1">The sequence shown here is derived from an EMBL/GenBank/DDBJ whole genome shotgun (WGS) entry which is preliminary data.</text>
</comment>
<proteinExistence type="predicted"/>
<accession>A0ABQ9D500</accession>
<dbReference type="EMBL" id="WHWB01034220">
    <property type="protein sequence ID" value="KAJ7412602.1"/>
    <property type="molecule type" value="Genomic_DNA"/>
</dbReference>
<evidence type="ECO:0000313" key="1">
    <source>
        <dbReference type="EMBL" id="KAJ7412602.1"/>
    </source>
</evidence>
<name>A0ABQ9D500_9PASS</name>
<gene>
    <name evidence="1" type="ORF">WISP_95536</name>
</gene>
<protein>
    <submittedName>
        <fullName evidence="1">Uncharacterized protein</fullName>
    </submittedName>
</protein>
<sequence length="66" mass="7159">MPSSSGAECPESIASVEELEPRSAFVLRWEPRPQGRMETCVWPSAGARVVFGYPFLAVPLPLSQPG</sequence>
<dbReference type="Proteomes" id="UP001145742">
    <property type="component" value="Unassembled WGS sequence"/>
</dbReference>
<evidence type="ECO:0000313" key="2">
    <source>
        <dbReference type="Proteomes" id="UP001145742"/>
    </source>
</evidence>
<reference evidence="1" key="1">
    <citation type="submission" date="2019-10" db="EMBL/GenBank/DDBJ databases">
        <authorList>
            <person name="Soares A.E.R."/>
            <person name="Aleixo A."/>
            <person name="Schneider P."/>
            <person name="Miyaki C.Y."/>
            <person name="Schneider M.P."/>
            <person name="Mello C."/>
            <person name="Vasconcelos A.T.R."/>
        </authorList>
    </citation>
    <scope>NUCLEOTIDE SEQUENCE</scope>
    <source>
        <tissue evidence="1">Muscle</tissue>
    </source>
</reference>